<protein>
    <submittedName>
        <fullName evidence="1">Uncharacterized protein</fullName>
    </submittedName>
</protein>
<gene>
    <name evidence="1" type="ORF">TCAL_15649</name>
</gene>
<sequence length="161" mass="18969">MAHWLNHRALHPSNLKKINASLNNSKHHESTSAKTTKIPPQKHKYFFQTVNCIDLIIKKWNILQPHPENPSLHPNHVVHTCKTLANFAEYLLHDPGFEEVQMGRVQSDENQRRFEMYRLTPIYESEKIIRVQALMKYSNLSLSELLGVFMDFTEDRKEQIH</sequence>
<dbReference type="Proteomes" id="UP000318571">
    <property type="component" value="Chromosome 2"/>
</dbReference>
<proteinExistence type="predicted"/>
<evidence type="ECO:0000313" key="2">
    <source>
        <dbReference type="Proteomes" id="UP000318571"/>
    </source>
</evidence>
<evidence type="ECO:0000313" key="1">
    <source>
        <dbReference type="EMBL" id="TRY75241.1"/>
    </source>
</evidence>
<name>A0A553PC23_TIGCA</name>
<organism evidence="1 2">
    <name type="scientific">Tigriopus californicus</name>
    <name type="common">Marine copepod</name>
    <dbReference type="NCBI Taxonomy" id="6832"/>
    <lineage>
        <taxon>Eukaryota</taxon>
        <taxon>Metazoa</taxon>
        <taxon>Ecdysozoa</taxon>
        <taxon>Arthropoda</taxon>
        <taxon>Crustacea</taxon>
        <taxon>Multicrustacea</taxon>
        <taxon>Hexanauplia</taxon>
        <taxon>Copepoda</taxon>
        <taxon>Harpacticoida</taxon>
        <taxon>Harpacticidae</taxon>
        <taxon>Tigriopus</taxon>
    </lineage>
</organism>
<dbReference type="AlphaFoldDB" id="A0A553PC23"/>
<dbReference type="EMBL" id="VCGU01000005">
    <property type="protein sequence ID" value="TRY75241.1"/>
    <property type="molecule type" value="Genomic_DNA"/>
</dbReference>
<comment type="caution">
    <text evidence="1">The sequence shown here is derived from an EMBL/GenBank/DDBJ whole genome shotgun (WGS) entry which is preliminary data.</text>
</comment>
<feature type="non-terminal residue" evidence="1">
    <location>
        <position position="161"/>
    </location>
</feature>
<accession>A0A553PC23</accession>
<keyword evidence="2" id="KW-1185">Reference proteome</keyword>
<reference evidence="1 2" key="1">
    <citation type="journal article" date="2018" name="Nat. Ecol. Evol.">
        <title>Genomic signatures of mitonuclear coevolution across populations of Tigriopus californicus.</title>
        <authorList>
            <person name="Barreto F.S."/>
            <person name="Watson E.T."/>
            <person name="Lima T.G."/>
            <person name="Willett C.S."/>
            <person name="Edmands S."/>
            <person name="Li W."/>
            <person name="Burton R.S."/>
        </authorList>
    </citation>
    <scope>NUCLEOTIDE SEQUENCE [LARGE SCALE GENOMIC DNA]</scope>
    <source>
        <strain evidence="1 2">San Diego</strain>
    </source>
</reference>